<dbReference type="Pfam" id="PF01978">
    <property type="entry name" value="TrmB"/>
    <property type="match status" value="1"/>
</dbReference>
<accession>A0A8D5U6M7</accession>
<gene>
    <name evidence="2" type="ORF">KN1_15090</name>
</gene>
<sequence length="110" mass="12744">MSEKLKTSKEVIRCCYKISDTDIDCLFKLIEIGKPITSEELSALLRMSKTTVENSLKKLIDIGLVVREKGDEKKIGRPKYYYEVISNYMEKLRHDLGECSRKIQSSMTNF</sequence>
<reference evidence="2 3" key="1">
    <citation type="submission" date="2021-04" db="EMBL/GenBank/DDBJ databases">
        <title>Complete genome sequence of Stygiolobus sp. KN-1.</title>
        <authorList>
            <person name="Nakamura K."/>
            <person name="Sakai H."/>
            <person name="Kurosawa N."/>
        </authorList>
    </citation>
    <scope>NUCLEOTIDE SEQUENCE [LARGE SCALE GENOMIC DNA]</scope>
    <source>
        <strain evidence="2 3">KN-1</strain>
    </source>
</reference>
<dbReference type="CDD" id="cd00090">
    <property type="entry name" value="HTH_ARSR"/>
    <property type="match status" value="1"/>
</dbReference>
<dbReference type="RefSeq" id="WP_221286685.1">
    <property type="nucleotide sequence ID" value="NZ_AP024597.1"/>
</dbReference>
<protein>
    <submittedName>
        <fullName evidence="2">Transcriptional regulator</fullName>
    </submittedName>
</protein>
<dbReference type="GeneID" id="66163226"/>
<dbReference type="KEGG" id="csty:KN1_15090"/>
<dbReference type="EMBL" id="AP024597">
    <property type="protein sequence ID" value="BCU70212.1"/>
    <property type="molecule type" value="Genomic_DNA"/>
</dbReference>
<proteinExistence type="predicted"/>
<organism evidence="2 3">
    <name type="scientific">Stygiolobus caldivivus</name>
    <dbReference type="NCBI Taxonomy" id="2824673"/>
    <lineage>
        <taxon>Archaea</taxon>
        <taxon>Thermoproteota</taxon>
        <taxon>Thermoprotei</taxon>
        <taxon>Sulfolobales</taxon>
        <taxon>Sulfolobaceae</taxon>
        <taxon>Stygiolobus</taxon>
    </lineage>
</organism>
<dbReference type="InterPro" id="IPR011991">
    <property type="entry name" value="ArsR-like_HTH"/>
</dbReference>
<dbReference type="Gene3D" id="1.10.10.10">
    <property type="entry name" value="Winged helix-like DNA-binding domain superfamily/Winged helix DNA-binding domain"/>
    <property type="match status" value="1"/>
</dbReference>
<dbReference type="AlphaFoldDB" id="A0A8D5U6M7"/>
<dbReference type="SUPFAM" id="SSF46785">
    <property type="entry name" value="Winged helix' DNA-binding domain"/>
    <property type="match status" value="1"/>
</dbReference>
<dbReference type="InterPro" id="IPR036390">
    <property type="entry name" value="WH_DNA-bd_sf"/>
</dbReference>
<keyword evidence="3" id="KW-1185">Reference proteome</keyword>
<evidence type="ECO:0000313" key="3">
    <source>
        <dbReference type="Proteomes" id="UP000825123"/>
    </source>
</evidence>
<dbReference type="InterPro" id="IPR036388">
    <property type="entry name" value="WH-like_DNA-bd_sf"/>
</dbReference>
<feature type="domain" description="Transcription regulator TrmB N-terminal" evidence="1">
    <location>
        <begin position="15"/>
        <end position="83"/>
    </location>
</feature>
<name>A0A8D5U6M7_9CREN</name>
<evidence type="ECO:0000259" key="1">
    <source>
        <dbReference type="Pfam" id="PF01978"/>
    </source>
</evidence>
<dbReference type="InterPro" id="IPR002831">
    <property type="entry name" value="Tscrpt_reg_TrmB_N"/>
</dbReference>
<dbReference type="Proteomes" id="UP000825123">
    <property type="component" value="Chromosome"/>
</dbReference>
<evidence type="ECO:0000313" key="2">
    <source>
        <dbReference type="EMBL" id="BCU70212.1"/>
    </source>
</evidence>